<feature type="repeat" description="ANK" evidence="3">
    <location>
        <begin position="201"/>
        <end position="233"/>
    </location>
</feature>
<dbReference type="AlphaFoldDB" id="A0A6H0XRG2"/>
<protein>
    <submittedName>
        <fullName evidence="4">Uncharacterized protein</fullName>
    </submittedName>
</protein>
<feature type="repeat" description="ANK" evidence="3">
    <location>
        <begin position="238"/>
        <end position="270"/>
    </location>
</feature>
<keyword evidence="1" id="KW-0677">Repeat</keyword>
<proteinExistence type="predicted"/>
<keyword evidence="5" id="KW-1185">Reference proteome</keyword>
<organism evidence="4 5">
    <name type="scientific">Peltaster fructicola</name>
    <dbReference type="NCBI Taxonomy" id="286661"/>
    <lineage>
        <taxon>Eukaryota</taxon>
        <taxon>Fungi</taxon>
        <taxon>Dikarya</taxon>
        <taxon>Ascomycota</taxon>
        <taxon>Pezizomycotina</taxon>
        <taxon>Dothideomycetes</taxon>
        <taxon>Dothideomycetes incertae sedis</taxon>
        <taxon>Peltaster</taxon>
    </lineage>
</organism>
<dbReference type="PROSITE" id="PS50088">
    <property type="entry name" value="ANK_REPEAT"/>
    <property type="match status" value="2"/>
</dbReference>
<dbReference type="InterPro" id="IPR002110">
    <property type="entry name" value="Ankyrin_rpt"/>
</dbReference>
<dbReference type="OrthoDB" id="5369447at2759"/>
<evidence type="ECO:0000256" key="1">
    <source>
        <dbReference type="ARBA" id="ARBA00022737"/>
    </source>
</evidence>
<name>A0A6H0XRG2_9PEZI</name>
<dbReference type="EMBL" id="CP051140">
    <property type="protein sequence ID" value="QIW97292.1"/>
    <property type="molecule type" value="Genomic_DNA"/>
</dbReference>
<sequence>MAIDKVEAHVGPAKQMGDLLTDEDSARPLIQASLSGNNEALQRLLSEPQNIELMLKQEDRVTQFYESKPLTRRLSNNDHALDLAIRHGHADVVTTLLDFAQEHGMRALITKPAFYRTICDGHASVVKVLGQRDPEVLTHNVHGALPLWTAFKHRKYDVALVLLELGADPRHCNTMKQKLNVMSHAVCGGSRLVELVDLPIAGTAALHTAAGLGHLDSMRILMDRGADVNEVMSEKWWHEWTPMHSAARQGQIDAMKLLESCGARPDAKDDSDRTPAQLLEEYQAAKA</sequence>
<evidence type="ECO:0000313" key="4">
    <source>
        <dbReference type="EMBL" id="QIW97292.1"/>
    </source>
</evidence>
<dbReference type="Gene3D" id="1.25.40.20">
    <property type="entry name" value="Ankyrin repeat-containing domain"/>
    <property type="match status" value="3"/>
</dbReference>
<evidence type="ECO:0000256" key="3">
    <source>
        <dbReference type="PROSITE-ProRule" id="PRU00023"/>
    </source>
</evidence>
<accession>A0A6H0XRG2</accession>
<evidence type="ECO:0000313" key="5">
    <source>
        <dbReference type="Proteomes" id="UP000503462"/>
    </source>
</evidence>
<keyword evidence="2 3" id="KW-0040">ANK repeat</keyword>
<dbReference type="SUPFAM" id="SSF48403">
    <property type="entry name" value="Ankyrin repeat"/>
    <property type="match status" value="1"/>
</dbReference>
<dbReference type="InterPro" id="IPR036770">
    <property type="entry name" value="Ankyrin_rpt-contain_sf"/>
</dbReference>
<dbReference type="SMART" id="SM00248">
    <property type="entry name" value="ANK"/>
    <property type="match status" value="5"/>
</dbReference>
<dbReference type="PANTHER" id="PTHR24198:SF165">
    <property type="entry name" value="ANKYRIN REPEAT-CONTAINING PROTEIN-RELATED"/>
    <property type="match status" value="1"/>
</dbReference>
<evidence type="ECO:0000256" key="2">
    <source>
        <dbReference type="ARBA" id="ARBA00023043"/>
    </source>
</evidence>
<dbReference type="PANTHER" id="PTHR24198">
    <property type="entry name" value="ANKYRIN REPEAT AND PROTEIN KINASE DOMAIN-CONTAINING PROTEIN"/>
    <property type="match status" value="1"/>
</dbReference>
<gene>
    <name evidence="4" type="ORF">AMS68_002810</name>
</gene>
<dbReference type="Pfam" id="PF12796">
    <property type="entry name" value="Ank_2"/>
    <property type="match status" value="1"/>
</dbReference>
<reference evidence="4 5" key="1">
    <citation type="journal article" date="2016" name="Sci. Rep.">
        <title>Peltaster fructicola genome reveals evolution from an invasive phytopathogen to an ectophytic parasite.</title>
        <authorList>
            <person name="Xu C."/>
            <person name="Chen H."/>
            <person name="Gleason M.L."/>
            <person name="Xu J.R."/>
            <person name="Liu H."/>
            <person name="Zhang R."/>
            <person name="Sun G."/>
        </authorList>
    </citation>
    <scope>NUCLEOTIDE SEQUENCE [LARGE SCALE GENOMIC DNA]</scope>
    <source>
        <strain evidence="4 5">LNHT1506</strain>
    </source>
</reference>
<dbReference type="Proteomes" id="UP000503462">
    <property type="component" value="Chromosome 2"/>
</dbReference>
<dbReference type="PROSITE" id="PS50297">
    <property type="entry name" value="ANK_REP_REGION"/>
    <property type="match status" value="2"/>
</dbReference>